<dbReference type="Pfam" id="PF00883">
    <property type="entry name" value="Peptidase_M17"/>
    <property type="match status" value="1"/>
</dbReference>
<evidence type="ECO:0000313" key="6">
    <source>
        <dbReference type="EMBL" id="EQD81082.1"/>
    </source>
</evidence>
<dbReference type="PANTHER" id="PTHR11963:SF23">
    <property type="entry name" value="CYTOSOL AMINOPEPTIDASE"/>
    <property type="match status" value="1"/>
</dbReference>
<gene>
    <name evidence="6" type="ORF">B1A_00205</name>
</gene>
<comment type="similarity">
    <text evidence="1">Belongs to the peptidase M17 family.</text>
</comment>
<feature type="domain" description="Cytosol aminopeptidase" evidence="5">
    <location>
        <begin position="4"/>
        <end position="179"/>
    </location>
</feature>
<dbReference type="EMBL" id="AUZX01000156">
    <property type="protein sequence ID" value="EQD81082.1"/>
    <property type="molecule type" value="Genomic_DNA"/>
</dbReference>
<dbReference type="InterPro" id="IPR011356">
    <property type="entry name" value="Leucine_aapep/pepB"/>
</dbReference>
<evidence type="ECO:0000256" key="1">
    <source>
        <dbReference type="ARBA" id="ARBA00009528"/>
    </source>
</evidence>
<keyword evidence="4" id="KW-0378">Hydrolase</keyword>
<comment type="caution">
    <text evidence="6">The sequence shown here is derived from an EMBL/GenBank/DDBJ whole genome shotgun (WGS) entry which is preliminary data.</text>
</comment>
<accession>T1CEV4</accession>
<dbReference type="GO" id="GO:0005737">
    <property type="term" value="C:cytoplasm"/>
    <property type="evidence" value="ECO:0007669"/>
    <property type="project" value="InterPro"/>
</dbReference>
<dbReference type="GO" id="GO:0006508">
    <property type="term" value="P:proteolysis"/>
    <property type="evidence" value="ECO:0007669"/>
    <property type="project" value="UniProtKB-KW"/>
</dbReference>
<dbReference type="AlphaFoldDB" id="T1CEV4"/>
<evidence type="ECO:0000256" key="2">
    <source>
        <dbReference type="ARBA" id="ARBA00022438"/>
    </source>
</evidence>
<proteinExistence type="inferred from homology"/>
<sequence>MRWLGEPALRRLDAHAFLAVSAGNAHRDAGIAHLRYRPSRRRAAAAPDLALIGKGIVFDTGGVNLKPHRSMLEMHTDMGGSAVALATLVALAELRAPIAADAWLAISENHIGPGAYRPQEVVRAANGVTIQVIHTDAEGRMALADTLALAARTRPRLMIDFATLTGACVYALTERMSGI</sequence>
<dbReference type="PRINTS" id="PR00481">
    <property type="entry name" value="LAMNOPPTDASE"/>
</dbReference>
<feature type="non-terminal residue" evidence="6">
    <location>
        <position position="179"/>
    </location>
</feature>
<dbReference type="SUPFAM" id="SSF53187">
    <property type="entry name" value="Zn-dependent exopeptidases"/>
    <property type="match status" value="1"/>
</dbReference>
<evidence type="ECO:0000256" key="4">
    <source>
        <dbReference type="ARBA" id="ARBA00022801"/>
    </source>
</evidence>
<dbReference type="GO" id="GO:0070006">
    <property type="term" value="F:metalloaminopeptidase activity"/>
    <property type="evidence" value="ECO:0007669"/>
    <property type="project" value="InterPro"/>
</dbReference>
<keyword evidence="2 6" id="KW-0031">Aminopeptidase</keyword>
<keyword evidence="3" id="KW-0645">Protease</keyword>
<dbReference type="PANTHER" id="PTHR11963">
    <property type="entry name" value="LEUCINE AMINOPEPTIDASE-RELATED"/>
    <property type="match status" value="1"/>
</dbReference>
<name>T1CEV4_9ZZZZ</name>
<organism evidence="6">
    <name type="scientific">mine drainage metagenome</name>
    <dbReference type="NCBI Taxonomy" id="410659"/>
    <lineage>
        <taxon>unclassified sequences</taxon>
        <taxon>metagenomes</taxon>
        <taxon>ecological metagenomes</taxon>
    </lineage>
</organism>
<dbReference type="InterPro" id="IPR000819">
    <property type="entry name" value="Peptidase_M17_C"/>
</dbReference>
<dbReference type="Gene3D" id="3.40.630.10">
    <property type="entry name" value="Zn peptidases"/>
    <property type="match status" value="1"/>
</dbReference>
<reference evidence="6" key="2">
    <citation type="journal article" date="2014" name="ISME J.">
        <title>Microbial stratification in low pH oxic and suboxic macroscopic growths along an acid mine drainage.</title>
        <authorList>
            <person name="Mendez-Garcia C."/>
            <person name="Mesa V."/>
            <person name="Sprenger R.R."/>
            <person name="Richter M."/>
            <person name="Diez M.S."/>
            <person name="Solano J."/>
            <person name="Bargiela R."/>
            <person name="Golyshina O.V."/>
            <person name="Manteca A."/>
            <person name="Ramos J.L."/>
            <person name="Gallego J.R."/>
            <person name="Llorente I."/>
            <person name="Martins Dos Santos V.A."/>
            <person name="Jensen O.N."/>
            <person name="Pelaez A.I."/>
            <person name="Sanchez J."/>
            <person name="Ferrer M."/>
        </authorList>
    </citation>
    <scope>NUCLEOTIDE SEQUENCE</scope>
</reference>
<dbReference type="GO" id="GO:0030145">
    <property type="term" value="F:manganese ion binding"/>
    <property type="evidence" value="ECO:0007669"/>
    <property type="project" value="InterPro"/>
</dbReference>
<protein>
    <submittedName>
        <fullName evidence="6">Leucyl aminopeptidase</fullName>
    </submittedName>
</protein>
<evidence type="ECO:0000259" key="5">
    <source>
        <dbReference type="Pfam" id="PF00883"/>
    </source>
</evidence>
<reference evidence="6" key="1">
    <citation type="submission" date="2013-08" db="EMBL/GenBank/DDBJ databases">
        <authorList>
            <person name="Mendez C."/>
            <person name="Richter M."/>
            <person name="Ferrer M."/>
            <person name="Sanchez J."/>
        </authorList>
    </citation>
    <scope>NUCLEOTIDE SEQUENCE</scope>
</reference>
<evidence type="ECO:0000256" key="3">
    <source>
        <dbReference type="ARBA" id="ARBA00022670"/>
    </source>
</evidence>